<reference evidence="1" key="1">
    <citation type="submission" date="2021-06" db="EMBL/GenBank/DDBJ databases">
        <authorList>
            <person name="Kallberg Y."/>
            <person name="Tangrot J."/>
            <person name="Rosling A."/>
        </authorList>
    </citation>
    <scope>NUCLEOTIDE SEQUENCE</scope>
    <source>
        <strain evidence="1">IN212</strain>
    </source>
</reference>
<dbReference type="AlphaFoldDB" id="A0A9N9NLU4"/>
<dbReference type="OrthoDB" id="2447509at2759"/>
<keyword evidence="2" id="KW-1185">Reference proteome</keyword>
<dbReference type="Proteomes" id="UP000789396">
    <property type="component" value="Unassembled WGS sequence"/>
</dbReference>
<sequence>SYARRRLLLTTEQLDYQRAQQRNIYRIRTEAESNEQAEYRRKTRRAAYITSNNAARIHIYNTNSVLWHCLGSMKIECPQCQALHWIEERVAGGALAPVFSICCANGK</sequence>
<dbReference type="EMBL" id="CAJVPZ010033816">
    <property type="protein sequence ID" value="CAG8745276.1"/>
    <property type="molecule type" value="Genomic_DNA"/>
</dbReference>
<gene>
    <name evidence="1" type="ORF">RFULGI_LOCUS13179</name>
</gene>
<protein>
    <submittedName>
        <fullName evidence="1">16535_t:CDS:1</fullName>
    </submittedName>
</protein>
<comment type="caution">
    <text evidence="1">The sequence shown here is derived from an EMBL/GenBank/DDBJ whole genome shotgun (WGS) entry which is preliminary data.</text>
</comment>
<organism evidence="1 2">
    <name type="scientific">Racocetra fulgida</name>
    <dbReference type="NCBI Taxonomy" id="60492"/>
    <lineage>
        <taxon>Eukaryota</taxon>
        <taxon>Fungi</taxon>
        <taxon>Fungi incertae sedis</taxon>
        <taxon>Mucoromycota</taxon>
        <taxon>Glomeromycotina</taxon>
        <taxon>Glomeromycetes</taxon>
        <taxon>Diversisporales</taxon>
        <taxon>Gigasporaceae</taxon>
        <taxon>Racocetra</taxon>
    </lineage>
</organism>
<feature type="non-terminal residue" evidence="1">
    <location>
        <position position="1"/>
    </location>
</feature>
<proteinExistence type="predicted"/>
<accession>A0A9N9NLU4</accession>
<evidence type="ECO:0000313" key="2">
    <source>
        <dbReference type="Proteomes" id="UP000789396"/>
    </source>
</evidence>
<evidence type="ECO:0000313" key="1">
    <source>
        <dbReference type="EMBL" id="CAG8745276.1"/>
    </source>
</evidence>
<name>A0A9N9NLU4_9GLOM</name>
<feature type="non-terminal residue" evidence="1">
    <location>
        <position position="107"/>
    </location>
</feature>